<dbReference type="GO" id="GO:0005384">
    <property type="term" value="F:manganese ion transmembrane transporter activity"/>
    <property type="evidence" value="ECO:0007669"/>
    <property type="project" value="TreeGrafter"/>
</dbReference>
<dbReference type="GO" id="GO:0015086">
    <property type="term" value="F:cadmium ion transmembrane transporter activity"/>
    <property type="evidence" value="ECO:0007669"/>
    <property type="project" value="TreeGrafter"/>
</dbReference>
<dbReference type="InterPro" id="IPR001046">
    <property type="entry name" value="NRAMP_fam"/>
</dbReference>
<dbReference type="PANTHER" id="PTHR11706:SF109">
    <property type="entry name" value="METAL TRANSPORTER NRAMP3"/>
    <property type="match status" value="1"/>
</dbReference>
<dbReference type="GO" id="GO:0005774">
    <property type="term" value="C:vacuolar membrane"/>
    <property type="evidence" value="ECO:0007669"/>
    <property type="project" value="TreeGrafter"/>
</dbReference>
<evidence type="ECO:0000313" key="7">
    <source>
        <dbReference type="EMBL" id="THG02897.1"/>
    </source>
</evidence>
<sequence>MTFSFVVLHESYCWFYNKTKLSFIFLLLENYGVRKLEAVFAVLIATMALSFAWMFGEAEPNGVELLLGLLIPKLSSKTIQQAVGVVGCIIMPHNIFLHSALVQSREIDRRKTGRVQEALDYYSKESTYLPEKYGGGILSILYIWGIGLLAAGQSSTLNAGQFIMGGFLNLRLKKWLRALITRSCAIIPIMIVALAFDTSEDSLDVLNEWLNVLKSIHIPFALIPLLCLLSKEEVMGIFKIGPVLKEPEQRPIRPISLYLEGPSRTGKTAWARNLGRHNCFSGRISFKDYDQDAVYNVIDDIKYSTVPTELMKNLVGCQRDFHVFVKFQPDLIIRGGIPCILLTNGDSSWLDAMSPKMREWFDVNVTTVMINEKFY</sequence>
<evidence type="ECO:0000313" key="8">
    <source>
        <dbReference type="Proteomes" id="UP000306102"/>
    </source>
</evidence>
<dbReference type="PANTHER" id="PTHR11706">
    <property type="entry name" value="SOLUTE CARRIER PROTEIN FAMILY 11 MEMBER"/>
    <property type="match status" value="1"/>
</dbReference>
<comment type="caution">
    <text evidence="7">The sequence shown here is derived from an EMBL/GenBank/DDBJ whole genome shotgun (WGS) entry which is preliminary data.</text>
</comment>
<dbReference type="PRINTS" id="PR00447">
    <property type="entry name" value="NATRESASSCMP"/>
</dbReference>
<protein>
    <submittedName>
        <fullName evidence="7">Uncharacterized protein</fullName>
    </submittedName>
</protein>
<accession>A0A4V3WL12</accession>
<keyword evidence="3 6" id="KW-0812">Transmembrane</keyword>
<proteinExistence type="inferred from homology"/>
<dbReference type="Pfam" id="PF01566">
    <property type="entry name" value="Nramp"/>
    <property type="match status" value="2"/>
</dbReference>
<evidence type="ECO:0000256" key="2">
    <source>
        <dbReference type="ARBA" id="ARBA00009965"/>
    </source>
</evidence>
<name>A0A4V3WL12_CAMSN</name>
<dbReference type="EMBL" id="SDRB02011093">
    <property type="protein sequence ID" value="THG02897.1"/>
    <property type="molecule type" value="Genomic_DNA"/>
</dbReference>
<evidence type="ECO:0000256" key="3">
    <source>
        <dbReference type="ARBA" id="ARBA00022692"/>
    </source>
</evidence>
<evidence type="ECO:0000256" key="6">
    <source>
        <dbReference type="SAM" id="Phobius"/>
    </source>
</evidence>
<dbReference type="GO" id="GO:0034755">
    <property type="term" value="P:iron ion transmembrane transport"/>
    <property type="evidence" value="ECO:0007669"/>
    <property type="project" value="TreeGrafter"/>
</dbReference>
<gene>
    <name evidence="7" type="ORF">TEA_028741</name>
</gene>
<dbReference type="GO" id="GO:0042742">
    <property type="term" value="P:defense response to bacterium"/>
    <property type="evidence" value="ECO:0007669"/>
    <property type="project" value="TreeGrafter"/>
</dbReference>
<evidence type="ECO:0000256" key="5">
    <source>
        <dbReference type="ARBA" id="ARBA00023136"/>
    </source>
</evidence>
<dbReference type="Proteomes" id="UP000306102">
    <property type="component" value="Unassembled WGS sequence"/>
</dbReference>
<evidence type="ECO:0000256" key="4">
    <source>
        <dbReference type="ARBA" id="ARBA00022989"/>
    </source>
</evidence>
<feature type="transmembrane region" description="Helical" evidence="6">
    <location>
        <begin position="133"/>
        <end position="154"/>
    </location>
</feature>
<evidence type="ECO:0000256" key="1">
    <source>
        <dbReference type="ARBA" id="ARBA00004141"/>
    </source>
</evidence>
<organism evidence="7 8">
    <name type="scientific">Camellia sinensis var. sinensis</name>
    <name type="common">China tea</name>
    <dbReference type="NCBI Taxonomy" id="542762"/>
    <lineage>
        <taxon>Eukaryota</taxon>
        <taxon>Viridiplantae</taxon>
        <taxon>Streptophyta</taxon>
        <taxon>Embryophyta</taxon>
        <taxon>Tracheophyta</taxon>
        <taxon>Spermatophyta</taxon>
        <taxon>Magnoliopsida</taxon>
        <taxon>eudicotyledons</taxon>
        <taxon>Gunneridae</taxon>
        <taxon>Pentapetalae</taxon>
        <taxon>asterids</taxon>
        <taxon>Ericales</taxon>
        <taxon>Theaceae</taxon>
        <taxon>Camellia</taxon>
    </lineage>
</organism>
<keyword evidence="8" id="KW-1185">Reference proteome</keyword>
<comment type="similarity">
    <text evidence="2">Belongs to the NRAMP (TC 2.A.55) family.</text>
</comment>
<dbReference type="GO" id="GO:2000379">
    <property type="term" value="P:positive regulation of reactive oxygen species metabolic process"/>
    <property type="evidence" value="ECO:0007669"/>
    <property type="project" value="TreeGrafter"/>
</dbReference>
<reference evidence="7 8" key="1">
    <citation type="journal article" date="2018" name="Proc. Natl. Acad. Sci. U.S.A.">
        <title>Draft genome sequence of Camellia sinensis var. sinensis provides insights into the evolution of the tea genome and tea quality.</title>
        <authorList>
            <person name="Wei C."/>
            <person name="Yang H."/>
            <person name="Wang S."/>
            <person name="Zhao J."/>
            <person name="Liu C."/>
            <person name="Gao L."/>
            <person name="Xia E."/>
            <person name="Lu Y."/>
            <person name="Tai Y."/>
            <person name="She G."/>
            <person name="Sun J."/>
            <person name="Cao H."/>
            <person name="Tong W."/>
            <person name="Gao Q."/>
            <person name="Li Y."/>
            <person name="Deng W."/>
            <person name="Jiang X."/>
            <person name="Wang W."/>
            <person name="Chen Q."/>
            <person name="Zhang S."/>
            <person name="Li H."/>
            <person name="Wu J."/>
            <person name="Wang P."/>
            <person name="Li P."/>
            <person name="Shi C."/>
            <person name="Zheng F."/>
            <person name="Jian J."/>
            <person name="Huang B."/>
            <person name="Shan D."/>
            <person name="Shi M."/>
            <person name="Fang C."/>
            <person name="Yue Y."/>
            <person name="Li F."/>
            <person name="Li D."/>
            <person name="Wei S."/>
            <person name="Han B."/>
            <person name="Jiang C."/>
            <person name="Yin Y."/>
            <person name="Xia T."/>
            <person name="Zhang Z."/>
            <person name="Bennetzen J.L."/>
            <person name="Zhao S."/>
            <person name="Wan X."/>
        </authorList>
    </citation>
    <scope>NUCLEOTIDE SEQUENCE [LARGE SCALE GENOMIC DNA]</scope>
    <source>
        <strain evidence="8">cv. Shuchazao</strain>
        <tissue evidence="7">Leaf</tissue>
    </source>
</reference>
<keyword evidence="4 6" id="KW-1133">Transmembrane helix</keyword>
<dbReference type="AlphaFoldDB" id="A0A4V3WL12"/>
<feature type="transmembrane region" description="Helical" evidence="6">
    <location>
        <begin position="38"/>
        <end position="56"/>
    </location>
</feature>
<comment type="subcellular location">
    <subcellularLocation>
        <location evidence="1">Membrane</location>
        <topology evidence="1">Multi-pass membrane protein</topology>
    </subcellularLocation>
</comment>
<keyword evidence="5 6" id="KW-0472">Membrane</keyword>
<dbReference type="STRING" id="542762.A0A4V3WL12"/>